<keyword evidence="2" id="KW-1185">Reference proteome</keyword>
<organism evidence="1 2">
    <name type="scientific">Necator americanus</name>
    <name type="common">Human hookworm</name>
    <dbReference type="NCBI Taxonomy" id="51031"/>
    <lineage>
        <taxon>Eukaryota</taxon>
        <taxon>Metazoa</taxon>
        <taxon>Ecdysozoa</taxon>
        <taxon>Nematoda</taxon>
        <taxon>Chromadorea</taxon>
        <taxon>Rhabditida</taxon>
        <taxon>Rhabditina</taxon>
        <taxon>Rhabditomorpha</taxon>
        <taxon>Strongyloidea</taxon>
        <taxon>Ancylostomatidae</taxon>
        <taxon>Bunostominae</taxon>
        <taxon>Necator</taxon>
    </lineage>
</organism>
<sequence>MQPGVRVHVLGTYEPYNLHCYLAENSHALQEGDVDQHIAKDHNPEGTNFLRGAWNLWQQPLVSSGLLRYLCVPFAALKKTSTISLSSGSKITPYIVAMLMKGKYGSTRETEEFFIENRHGNSERRRMQSEIPPMCWSTDQGEAQRSGFLSQSASRTLQGKRSRVCHNEDLYAEVDVVYRRVTRGRYQHLAPPSKVAKVNRLRFFGHILRRPAHRLVQRVLRSFPGSTWKKPANSSPGRKRKFWTEVVKENLRTLSVDRQFGRDVRFCRIWNRDEWIDHVQALAQDREGCAELGSKAAYLGEDASNRGEVCVHKLVVSGRPTFLRSKEIACLESFNPVIDRKVNQLFDDVLNEAGLKDFAGYGIATNGMILCKLSQKIEKVWQSYAQGRYTSAKMHNA</sequence>
<dbReference type="Proteomes" id="UP001303046">
    <property type="component" value="Unassembled WGS sequence"/>
</dbReference>
<accession>A0ABR1CYH6</accession>
<gene>
    <name evidence="1" type="primary">Necator_chrIII.g11322</name>
    <name evidence="1" type="ORF">RB195_010557</name>
</gene>
<proteinExistence type="predicted"/>
<comment type="caution">
    <text evidence="1">The sequence shown here is derived from an EMBL/GenBank/DDBJ whole genome shotgun (WGS) entry which is preliminary data.</text>
</comment>
<evidence type="ECO:0000313" key="1">
    <source>
        <dbReference type="EMBL" id="KAK6743369.1"/>
    </source>
</evidence>
<reference evidence="1 2" key="1">
    <citation type="submission" date="2023-08" db="EMBL/GenBank/DDBJ databases">
        <title>A Necator americanus chromosomal reference genome.</title>
        <authorList>
            <person name="Ilik V."/>
            <person name="Petrzelkova K.J."/>
            <person name="Pardy F."/>
            <person name="Fuh T."/>
            <person name="Niatou-Singa F.S."/>
            <person name="Gouil Q."/>
            <person name="Baker L."/>
            <person name="Ritchie M.E."/>
            <person name="Jex A.R."/>
            <person name="Gazzola D."/>
            <person name="Li H."/>
            <person name="Toshio Fujiwara R."/>
            <person name="Zhan B."/>
            <person name="Aroian R.V."/>
            <person name="Pafco B."/>
            <person name="Schwarz E.M."/>
        </authorList>
    </citation>
    <scope>NUCLEOTIDE SEQUENCE [LARGE SCALE GENOMIC DNA]</scope>
    <source>
        <strain evidence="1 2">Aroian</strain>
        <tissue evidence="1">Whole animal</tissue>
    </source>
</reference>
<name>A0ABR1CYH6_NECAM</name>
<dbReference type="EMBL" id="JAVFWL010000003">
    <property type="protein sequence ID" value="KAK6743369.1"/>
    <property type="molecule type" value="Genomic_DNA"/>
</dbReference>
<protein>
    <submittedName>
        <fullName evidence="1">Uncharacterized protein</fullName>
    </submittedName>
</protein>
<evidence type="ECO:0000313" key="2">
    <source>
        <dbReference type="Proteomes" id="UP001303046"/>
    </source>
</evidence>